<dbReference type="Gene3D" id="1.20.140.10">
    <property type="entry name" value="Butyryl-CoA Dehydrogenase, subunit A, domain 3"/>
    <property type="match status" value="1"/>
</dbReference>
<protein>
    <submittedName>
        <fullName evidence="11">Acyl-CoA dehydrogenase</fullName>
    </submittedName>
</protein>
<dbReference type="InterPro" id="IPR052161">
    <property type="entry name" value="Mycobact_Acyl-CoA_DH"/>
</dbReference>
<dbReference type="Gene3D" id="2.40.110.10">
    <property type="entry name" value="Butyryl-CoA Dehydrogenase, subunit A, domain 2"/>
    <property type="match status" value="1"/>
</dbReference>
<evidence type="ECO:0000256" key="6">
    <source>
        <dbReference type="ARBA" id="ARBA00052546"/>
    </source>
</evidence>
<keyword evidence="4 7" id="KW-0274">FAD</keyword>
<dbReference type="GO" id="GO:0005886">
    <property type="term" value="C:plasma membrane"/>
    <property type="evidence" value="ECO:0007669"/>
    <property type="project" value="TreeGrafter"/>
</dbReference>
<comment type="catalytic activity">
    <reaction evidence="6">
        <text>a 2,3-saturated acyl-CoA + A = a 2,3-dehydroacyl-CoA + AH2</text>
        <dbReference type="Rhea" id="RHEA:48608"/>
        <dbReference type="ChEBI" id="CHEBI:13193"/>
        <dbReference type="ChEBI" id="CHEBI:17499"/>
        <dbReference type="ChEBI" id="CHEBI:60015"/>
        <dbReference type="ChEBI" id="CHEBI:65111"/>
    </reaction>
</comment>
<evidence type="ECO:0000256" key="5">
    <source>
        <dbReference type="ARBA" id="ARBA00023002"/>
    </source>
</evidence>
<dbReference type="STRING" id="44010.AWC00_13535"/>
<dbReference type="Gene3D" id="1.10.540.10">
    <property type="entry name" value="Acyl-CoA dehydrogenase/oxidase, N-terminal domain"/>
    <property type="match status" value="1"/>
</dbReference>
<dbReference type="GO" id="GO:0050660">
    <property type="term" value="F:flavin adenine dinucleotide binding"/>
    <property type="evidence" value="ECO:0007669"/>
    <property type="project" value="InterPro"/>
</dbReference>
<dbReference type="PANTHER" id="PTHR43292:SF4">
    <property type="entry name" value="ACYL-COA DEHYDROGENASE FADE34"/>
    <property type="match status" value="1"/>
</dbReference>
<evidence type="ECO:0000256" key="4">
    <source>
        <dbReference type="ARBA" id="ARBA00022827"/>
    </source>
</evidence>
<sequence>MDFSHVALDDEDTAFLAHVRAFLTEHVTDDVRRRDRETGDNFDEGVHLAIGAAGYLQKEWTPGSEGGFTRVRRRIWELEKRRVHTPWVTWGTTAMVARAVAAFGKPELVEEVMPKVFSGEVRMCLGYTEPEGGSDVATCKTRAVRDGDQWVINGSKMFTTGAHNCQYVFLITNTDPDAPKHKSLTMFLVPLDLPGIEIQGIRTVDGDRTNIVYYTDVRVDEKYLLGEVNGGWTVLRGPLDAEHGAVAAAPDGLQDVAIMAHQAGFMSAAVDAVAASVTRPDPSGARLIDDGSVAYRLGRSAARLEAALSTPGIFGRVAQAQTMRDIAPELMDIAGAASVLPIDTDGAADGGASEYIYRFAPLAGIYGGTLEVFRNMIAQHVLGLGKPSYAPPVTKVS</sequence>
<evidence type="ECO:0000256" key="7">
    <source>
        <dbReference type="RuleBase" id="RU362125"/>
    </source>
</evidence>
<evidence type="ECO:0000256" key="3">
    <source>
        <dbReference type="ARBA" id="ARBA00022630"/>
    </source>
</evidence>
<dbReference type="GO" id="GO:0016627">
    <property type="term" value="F:oxidoreductase activity, acting on the CH-CH group of donors"/>
    <property type="evidence" value="ECO:0007669"/>
    <property type="project" value="InterPro"/>
</dbReference>
<evidence type="ECO:0000259" key="10">
    <source>
        <dbReference type="Pfam" id="PF02771"/>
    </source>
</evidence>
<feature type="domain" description="Acyl-CoA dehydrogenase/oxidase C-terminal" evidence="8">
    <location>
        <begin position="320"/>
        <end position="382"/>
    </location>
</feature>
<dbReference type="Proteomes" id="UP000467385">
    <property type="component" value="Chromosome"/>
</dbReference>
<dbReference type="InterPro" id="IPR036250">
    <property type="entry name" value="AcylCo_DH-like_C"/>
</dbReference>
<dbReference type="EMBL" id="AP022613">
    <property type="protein sequence ID" value="BBZ40726.1"/>
    <property type="molecule type" value="Genomic_DNA"/>
</dbReference>
<dbReference type="InterPro" id="IPR009075">
    <property type="entry name" value="AcylCo_DH/oxidase_C"/>
</dbReference>
<evidence type="ECO:0000313" key="11">
    <source>
        <dbReference type="EMBL" id="BBZ40726.1"/>
    </source>
</evidence>
<dbReference type="SUPFAM" id="SSF47203">
    <property type="entry name" value="Acyl-CoA dehydrogenase C-terminal domain-like"/>
    <property type="match status" value="1"/>
</dbReference>
<evidence type="ECO:0000259" key="8">
    <source>
        <dbReference type="Pfam" id="PF00441"/>
    </source>
</evidence>
<evidence type="ECO:0000313" key="12">
    <source>
        <dbReference type="Proteomes" id="UP000467385"/>
    </source>
</evidence>
<dbReference type="RefSeq" id="WP_085233177.1">
    <property type="nucleotide sequence ID" value="NZ_AP022613.1"/>
</dbReference>
<keyword evidence="5 7" id="KW-0560">Oxidoreductase</keyword>
<dbReference type="Pfam" id="PF02770">
    <property type="entry name" value="Acyl-CoA_dh_M"/>
    <property type="match status" value="1"/>
</dbReference>
<evidence type="ECO:0000256" key="2">
    <source>
        <dbReference type="ARBA" id="ARBA00009347"/>
    </source>
</evidence>
<reference evidence="11 12" key="1">
    <citation type="journal article" date="2019" name="Emerg. Microbes Infect.">
        <title>Comprehensive subspecies identification of 175 nontuberculous mycobacteria species based on 7547 genomic profiles.</title>
        <authorList>
            <person name="Matsumoto Y."/>
            <person name="Kinjo T."/>
            <person name="Motooka D."/>
            <person name="Nabeya D."/>
            <person name="Jung N."/>
            <person name="Uechi K."/>
            <person name="Horii T."/>
            <person name="Iida T."/>
            <person name="Fujita J."/>
            <person name="Nakamura S."/>
        </authorList>
    </citation>
    <scope>NUCLEOTIDE SEQUENCE [LARGE SCALE GENOMIC DNA]</scope>
    <source>
        <strain evidence="11 12">JCM 14738</strain>
    </source>
</reference>
<dbReference type="InterPro" id="IPR046373">
    <property type="entry name" value="Acyl-CoA_Oxase/DH_mid-dom_sf"/>
</dbReference>
<dbReference type="InterPro" id="IPR013786">
    <property type="entry name" value="AcylCoA_DH/ox_N"/>
</dbReference>
<dbReference type="OrthoDB" id="3452288at2"/>
<dbReference type="InterPro" id="IPR009100">
    <property type="entry name" value="AcylCoA_DH/oxidase_NM_dom_sf"/>
</dbReference>
<dbReference type="SUPFAM" id="SSF56645">
    <property type="entry name" value="Acyl-CoA dehydrogenase NM domain-like"/>
    <property type="match status" value="1"/>
</dbReference>
<keyword evidence="3 7" id="KW-0285">Flavoprotein</keyword>
<dbReference type="Pfam" id="PF00441">
    <property type="entry name" value="Acyl-CoA_dh_1"/>
    <property type="match status" value="1"/>
</dbReference>
<dbReference type="FunFam" id="2.40.110.10:FF:000002">
    <property type="entry name" value="Acyl-CoA dehydrogenase fadE12"/>
    <property type="match status" value="1"/>
</dbReference>
<proteinExistence type="inferred from homology"/>
<dbReference type="InterPro" id="IPR037069">
    <property type="entry name" value="AcylCoA_DH/ox_N_sf"/>
</dbReference>
<evidence type="ECO:0000259" key="9">
    <source>
        <dbReference type="Pfam" id="PF02770"/>
    </source>
</evidence>
<name>A0A1X1TB47_9MYCO</name>
<organism evidence="11 12">
    <name type="scientific">Mycobacterium conspicuum</name>
    <dbReference type="NCBI Taxonomy" id="44010"/>
    <lineage>
        <taxon>Bacteria</taxon>
        <taxon>Bacillati</taxon>
        <taxon>Actinomycetota</taxon>
        <taxon>Actinomycetes</taxon>
        <taxon>Mycobacteriales</taxon>
        <taxon>Mycobacteriaceae</taxon>
        <taxon>Mycobacterium</taxon>
    </lineage>
</organism>
<feature type="domain" description="Acyl-CoA dehydrogenase/oxidase N-terminal" evidence="10">
    <location>
        <begin position="10"/>
        <end position="120"/>
    </location>
</feature>
<comment type="similarity">
    <text evidence="2 7">Belongs to the acyl-CoA dehydrogenase family.</text>
</comment>
<comment type="cofactor">
    <cofactor evidence="1 7">
        <name>FAD</name>
        <dbReference type="ChEBI" id="CHEBI:57692"/>
    </cofactor>
</comment>
<feature type="domain" description="Acyl-CoA oxidase/dehydrogenase middle" evidence="9">
    <location>
        <begin position="124"/>
        <end position="210"/>
    </location>
</feature>
<dbReference type="AlphaFoldDB" id="A0A1X1TB47"/>
<gene>
    <name evidence="11" type="ORF">MCNS_37890</name>
</gene>
<dbReference type="PANTHER" id="PTHR43292">
    <property type="entry name" value="ACYL-COA DEHYDROGENASE"/>
    <property type="match status" value="1"/>
</dbReference>
<accession>A0A1X1TB47</accession>
<keyword evidence="12" id="KW-1185">Reference proteome</keyword>
<dbReference type="Pfam" id="PF02771">
    <property type="entry name" value="Acyl-CoA_dh_N"/>
    <property type="match status" value="1"/>
</dbReference>
<dbReference type="InterPro" id="IPR006091">
    <property type="entry name" value="Acyl-CoA_Oxase/DH_mid-dom"/>
</dbReference>
<evidence type="ECO:0000256" key="1">
    <source>
        <dbReference type="ARBA" id="ARBA00001974"/>
    </source>
</evidence>